<feature type="domain" description="GGDEF" evidence="3">
    <location>
        <begin position="244"/>
        <end position="373"/>
    </location>
</feature>
<gene>
    <name evidence="4" type="ORF">H8B19_13260</name>
</gene>
<dbReference type="InterPro" id="IPR035919">
    <property type="entry name" value="EAL_sf"/>
</dbReference>
<dbReference type="InterPro" id="IPR001633">
    <property type="entry name" value="EAL_dom"/>
</dbReference>
<feature type="transmembrane region" description="Helical" evidence="1">
    <location>
        <begin position="16"/>
        <end position="38"/>
    </location>
</feature>
<dbReference type="Proteomes" id="UP000601768">
    <property type="component" value="Unassembled WGS sequence"/>
</dbReference>
<reference evidence="4" key="2">
    <citation type="submission" date="2020-08" db="EMBL/GenBank/DDBJ databases">
        <authorList>
            <person name="Lai Q."/>
        </authorList>
    </citation>
    <scope>NUCLEOTIDE SEQUENCE</scope>
    <source>
        <strain evidence="4">S27-2</strain>
    </source>
</reference>
<dbReference type="Pfam" id="PF00990">
    <property type="entry name" value="GGDEF"/>
    <property type="match status" value="1"/>
</dbReference>
<dbReference type="Pfam" id="PF00563">
    <property type="entry name" value="EAL"/>
    <property type="match status" value="1"/>
</dbReference>
<dbReference type="InterPro" id="IPR043128">
    <property type="entry name" value="Rev_trsase/Diguanyl_cyclase"/>
</dbReference>
<dbReference type="PANTHER" id="PTHR44757">
    <property type="entry name" value="DIGUANYLATE CYCLASE DGCP"/>
    <property type="match status" value="1"/>
</dbReference>
<feature type="transmembrane region" description="Helical" evidence="1">
    <location>
        <begin position="171"/>
        <end position="193"/>
    </location>
</feature>
<proteinExistence type="predicted"/>
<dbReference type="InterPro" id="IPR029787">
    <property type="entry name" value="Nucleotide_cyclase"/>
</dbReference>
<name>A0A8J6IV90_9ALTE</name>
<dbReference type="PROSITE" id="PS50883">
    <property type="entry name" value="EAL"/>
    <property type="match status" value="1"/>
</dbReference>
<dbReference type="CDD" id="cd01949">
    <property type="entry name" value="GGDEF"/>
    <property type="match status" value="1"/>
</dbReference>
<evidence type="ECO:0000313" key="4">
    <source>
        <dbReference type="EMBL" id="MBC3766849.1"/>
    </source>
</evidence>
<reference evidence="4" key="1">
    <citation type="journal article" date="2018" name="Int. J. Syst. Evol. Microbiol.">
        <title>Neptunicella marina gen. nov., sp. nov., isolated from surface seawater.</title>
        <authorList>
            <person name="Liu X."/>
            <person name="Lai Q."/>
            <person name="Du Y."/>
            <person name="Zhang X."/>
            <person name="Liu Z."/>
            <person name="Sun F."/>
            <person name="Shao Z."/>
        </authorList>
    </citation>
    <scope>NUCLEOTIDE SEQUENCE</scope>
    <source>
        <strain evidence="4">S27-2</strain>
    </source>
</reference>
<dbReference type="SMART" id="SM00267">
    <property type="entry name" value="GGDEF"/>
    <property type="match status" value="1"/>
</dbReference>
<dbReference type="SUPFAM" id="SSF141868">
    <property type="entry name" value="EAL domain-like"/>
    <property type="match status" value="1"/>
</dbReference>
<dbReference type="InterPro" id="IPR052155">
    <property type="entry name" value="Biofilm_reg_signaling"/>
</dbReference>
<accession>A0A8J6IV90</accession>
<dbReference type="PANTHER" id="PTHR44757:SF2">
    <property type="entry name" value="BIOFILM ARCHITECTURE MAINTENANCE PROTEIN MBAA"/>
    <property type="match status" value="1"/>
</dbReference>
<dbReference type="NCBIfam" id="TIGR00254">
    <property type="entry name" value="GGDEF"/>
    <property type="match status" value="1"/>
</dbReference>
<comment type="caution">
    <text evidence="4">The sequence shown here is derived from an EMBL/GenBank/DDBJ whole genome shotgun (WGS) entry which is preliminary data.</text>
</comment>
<dbReference type="SMART" id="SM00052">
    <property type="entry name" value="EAL"/>
    <property type="match status" value="1"/>
</dbReference>
<evidence type="ECO:0000259" key="2">
    <source>
        <dbReference type="PROSITE" id="PS50883"/>
    </source>
</evidence>
<keyword evidence="1" id="KW-0812">Transmembrane</keyword>
<organism evidence="4 5">
    <name type="scientific">Neptunicella marina</name>
    <dbReference type="NCBI Taxonomy" id="2125989"/>
    <lineage>
        <taxon>Bacteria</taxon>
        <taxon>Pseudomonadati</taxon>
        <taxon>Pseudomonadota</taxon>
        <taxon>Gammaproteobacteria</taxon>
        <taxon>Alteromonadales</taxon>
        <taxon>Alteromonadaceae</taxon>
        <taxon>Neptunicella</taxon>
    </lineage>
</organism>
<keyword evidence="1" id="KW-0472">Membrane</keyword>
<evidence type="ECO:0000256" key="1">
    <source>
        <dbReference type="SAM" id="Phobius"/>
    </source>
</evidence>
<dbReference type="PROSITE" id="PS50887">
    <property type="entry name" value="GGDEF"/>
    <property type="match status" value="1"/>
</dbReference>
<feature type="domain" description="EAL" evidence="2">
    <location>
        <begin position="384"/>
        <end position="637"/>
    </location>
</feature>
<keyword evidence="1" id="KW-1133">Transmembrane helix</keyword>
<dbReference type="AlphaFoldDB" id="A0A8J6IV90"/>
<dbReference type="Gene3D" id="3.30.70.270">
    <property type="match status" value="1"/>
</dbReference>
<keyword evidence="5" id="KW-1185">Reference proteome</keyword>
<sequence length="647" mass="72417">MYRRKSIALSSRRIRFQLLVICSVVAVLIATLFSYVAYRLTSDVSQEVAQRATAEQSQMILQQVQYAFSHERIQPHQLTLPDNLLQRDYQLRVSLNGDIIYQRQHGAPISLESSSLDELKQTSDNNSGWLNSGENRFVWALASEPSSGLSVLLVKQNTELALRLNSAAADIWFTVIFTSCLAIIGALAIAMLISRQHSAFSSALEYRTSHDTLTGCYNRDYLLSQINEYIAHQISRDANHIQQHQASLLLIDINRFKEVNDALGHACGDVLLKRLSKEFATLLDNDDMLARFGGDEFAIWLPVKGAEKAELLARHLINQVQQPVNIDGIYLEVSLSIGISTFPLHGTSSEALISRADIAMYSAKRNRLGLAHFDPAQDAGTVERLKLTAGLRKALFLEQMVLYYQPQVCLKTNAIVGCEVLVRWQHPELGLLFPDKFIDVVECSGLVNDFTRYIIEHALEQNARWRQMGFEFPVSVNVSPYNLNDPQLLNFIEEKLRKYQLPASALELELTENAVVSDIERTRKLFHRLSALGVQISIDDFGTGLSSLAYVKKLDVDRIKADKAFVTHLVSDKGDQAIIRAILSLCDDLNRVSVAEGIENIEIATTLAKMGCQIGQGDYFGKAMPATDFTELLEAEIRLQGQVKLST</sequence>
<protein>
    <submittedName>
        <fullName evidence="4">EAL domain-containing protein</fullName>
    </submittedName>
</protein>
<dbReference type="SUPFAM" id="SSF55073">
    <property type="entry name" value="Nucleotide cyclase"/>
    <property type="match status" value="1"/>
</dbReference>
<evidence type="ECO:0000259" key="3">
    <source>
        <dbReference type="PROSITE" id="PS50887"/>
    </source>
</evidence>
<dbReference type="CDD" id="cd01948">
    <property type="entry name" value="EAL"/>
    <property type="match status" value="1"/>
</dbReference>
<dbReference type="EMBL" id="JACNEP010000011">
    <property type="protein sequence ID" value="MBC3766849.1"/>
    <property type="molecule type" value="Genomic_DNA"/>
</dbReference>
<dbReference type="InterPro" id="IPR000160">
    <property type="entry name" value="GGDEF_dom"/>
</dbReference>
<dbReference type="RefSeq" id="WP_186507377.1">
    <property type="nucleotide sequence ID" value="NZ_JACNEP010000011.1"/>
</dbReference>
<dbReference type="Gene3D" id="3.20.20.450">
    <property type="entry name" value="EAL domain"/>
    <property type="match status" value="1"/>
</dbReference>
<evidence type="ECO:0000313" key="5">
    <source>
        <dbReference type="Proteomes" id="UP000601768"/>
    </source>
</evidence>